<accession>A0AAV8XKJ5</accession>
<keyword evidence="2" id="KW-1185">Reference proteome</keyword>
<organism evidence="1 2">
    <name type="scientific">Aromia moschata</name>
    <dbReference type="NCBI Taxonomy" id="1265417"/>
    <lineage>
        <taxon>Eukaryota</taxon>
        <taxon>Metazoa</taxon>
        <taxon>Ecdysozoa</taxon>
        <taxon>Arthropoda</taxon>
        <taxon>Hexapoda</taxon>
        <taxon>Insecta</taxon>
        <taxon>Pterygota</taxon>
        <taxon>Neoptera</taxon>
        <taxon>Endopterygota</taxon>
        <taxon>Coleoptera</taxon>
        <taxon>Polyphaga</taxon>
        <taxon>Cucujiformia</taxon>
        <taxon>Chrysomeloidea</taxon>
        <taxon>Cerambycidae</taxon>
        <taxon>Cerambycinae</taxon>
        <taxon>Callichromatini</taxon>
        <taxon>Aromia</taxon>
    </lineage>
</organism>
<protein>
    <submittedName>
        <fullName evidence="1">Uncharacterized protein</fullName>
    </submittedName>
</protein>
<name>A0AAV8XKJ5_9CUCU</name>
<proteinExistence type="predicted"/>
<dbReference type="EMBL" id="JAPWTK010000511">
    <property type="protein sequence ID" value="KAJ8939051.1"/>
    <property type="molecule type" value="Genomic_DNA"/>
</dbReference>
<dbReference type="AlphaFoldDB" id="A0AAV8XKJ5"/>
<evidence type="ECO:0000313" key="2">
    <source>
        <dbReference type="Proteomes" id="UP001162162"/>
    </source>
</evidence>
<comment type="caution">
    <text evidence="1">The sequence shown here is derived from an EMBL/GenBank/DDBJ whole genome shotgun (WGS) entry which is preliminary data.</text>
</comment>
<evidence type="ECO:0000313" key="1">
    <source>
        <dbReference type="EMBL" id="KAJ8939051.1"/>
    </source>
</evidence>
<reference evidence="1" key="1">
    <citation type="journal article" date="2023" name="Insect Mol. Biol.">
        <title>Genome sequencing provides insights into the evolution of gene families encoding plant cell wall-degrading enzymes in longhorned beetles.</title>
        <authorList>
            <person name="Shin N.R."/>
            <person name="Okamura Y."/>
            <person name="Kirsch R."/>
            <person name="Pauchet Y."/>
        </authorList>
    </citation>
    <scope>NUCLEOTIDE SEQUENCE</scope>
    <source>
        <strain evidence="1">AMC_N1</strain>
    </source>
</reference>
<sequence length="93" mass="10679">MKEKAQVCENKALALLLTIREQNNQILAWIREQNKNKGYNVTMLPDDLDVQLPLKTNDELERFGIYFSDKNNSTALSFSPSLKCYNHISGAFK</sequence>
<dbReference type="Proteomes" id="UP001162162">
    <property type="component" value="Unassembled WGS sequence"/>
</dbReference>
<feature type="non-terminal residue" evidence="1">
    <location>
        <position position="93"/>
    </location>
</feature>
<gene>
    <name evidence="1" type="ORF">NQ318_007682</name>
</gene>